<sequence>MIKKVLQGMLIGVGAILPGVSGGMIAAAFNIYSKLIEALDKVTKTPIKAVLSIWEYILGILLGVLVGFLVIAYVFYLIPIPSTLLFIGLILGGIPEIYKLAEEKTRKYKPIIMFLITFILMISFTIFAPYLAQTDTSNTNFVLWIVVGVLLAVSLIVPGLSGTMLMLIIGYYGPLILLGKTLIEAVFTINVELFMNNIFSLVFVAIGIILAFILLGKVFNYVLKKAPKLFYQLILGIIVASPINIIFSLNDDLRQSETPVHIFDFSNQWYMWLIGLLCIPIGIYLARLFSKEEKYETKEN</sequence>
<keyword evidence="1" id="KW-0812">Transmembrane</keyword>
<dbReference type="EMBL" id="VKID01000001">
    <property type="protein sequence ID" value="TRY00171.1"/>
    <property type="molecule type" value="Genomic_DNA"/>
</dbReference>
<dbReference type="OMA" id="INFIRGF"/>
<accession>A0A553IIY2</accession>
<evidence type="ECO:0000313" key="3">
    <source>
        <dbReference type="Proteomes" id="UP000315938"/>
    </source>
</evidence>
<feature type="transmembrane region" description="Helical" evidence="1">
    <location>
        <begin position="269"/>
        <end position="289"/>
    </location>
</feature>
<keyword evidence="1" id="KW-0472">Membrane</keyword>
<name>A0A553IIY2_ACHLA</name>
<feature type="transmembrane region" description="Helical" evidence="1">
    <location>
        <begin position="229"/>
        <end position="249"/>
    </location>
</feature>
<dbReference type="InterPro" id="IPR007163">
    <property type="entry name" value="VCA0040-like"/>
</dbReference>
<gene>
    <name evidence="2" type="ORF">FNV44_03760</name>
</gene>
<evidence type="ECO:0000256" key="1">
    <source>
        <dbReference type="SAM" id="Phobius"/>
    </source>
</evidence>
<feature type="transmembrane region" description="Helical" evidence="1">
    <location>
        <begin position="198"/>
        <end position="222"/>
    </location>
</feature>
<feature type="transmembrane region" description="Helical" evidence="1">
    <location>
        <begin position="164"/>
        <end position="183"/>
    </location>
</feature>
<protein>
    <submittedName>
        <fullName evidence="2">DUF368 domain-containing protein</fullName>
    </submittedName>
</protein>
<dbReference type="AlphaFoldDB" id="A0A553IIY2"/>
<reference evidence="2 3" key="1">
    <citation type="submission" date="2019-07" db="EMBL/GenBank/DDBJ databases">
        <title>Genome sequence of Acholeplasma laidlawii strain with increased resistance to erythromycin.</title>
        <authorList>
            <person name="Medvedeva E.S."/>
            <person name="Baranova N.B."/>
            <person name="Siniagina M.N."/>
            <person name="Mouzykantov A."/>
            <person name="Chernova O.A."/>
            <person name="Chernov V.M."/>
        </authorList>
    </citation>
    <scope>NUCLEOTIDE SEQUENCE [LARGE SCALE GENOMIC DNA]</scope>
    <source>
        <strain evidence="2 3">PG8REry</strain>
    </source>
</reference>
<dbReference type="PANTHER" id="PTHR37308:SF1">
    <property type="entry name" value="POLYPRENYL-PHOSPHATE TRANSPORTER"/>
    <property type="match status" value="1"/>
</dbReference>
<dbReference type="PANTHER" id="PTHR37308">
    <property type="entry name" value="INTEGRAL MEMBRANE PROTEIN"/>
    <property type="match status" value="1"/>
</dbReference>
<organism evidence="2 3">
    <name type="scientific">Acholeplasma laidlawii</name>
    <dbReference type="NCBI Taxonomy" id="2148"/>
    <lineage>
        <taxon>Bacteria</taxon>
        <taxon>Bacillati</taxon>
        <taxon>Mycoplasmatota</taxon>
        <taxon>Mollicutes</taxon>
        <taxon>Acholeplasmatales</taxon>
        <taxon>Acholeplasmataceae</taxon>
        <taxon>Acholeplasma</taxon>
    </lineage>
</organism>
<keyword evidence="1" id="KW-1133">Transmembrane helix</keyword>
<feature type="transmembrane region" description="Helical" evidence="1">
    <location>
        <begin position="138"/>
        <end position="157"/>
    </location>
</feature>
<proteinExistence type="predicted"/>
<feature type="transmembrane region" description="Helical" evidence="1">
    <location>
        <begin position="6"/>
        <end position="32"/>
    </location>
</feature>
<feature type="transmembrane region" description="Helical" evidence="1">
    <location>
        <begin position="113"/>
        <end position="132"/>
    </location>
</feature>
<comment type="caution">
    <text evidence="2">The sequence shown here is derived from an EMBL/GenBank/DDBJ whole genome shotgun (WGS) entry which is preliminary data.</text>
</comment>
<feature type="transmembrane region" description="Helical" evidence="1">
    <location>
        <begin position="84"/>
        <end position="101"/>
    </location>
</feature>
<feature type="transmembrane region" description="Helical" evidence="1">
    <location>
        <begin position="53"/>
        <end position="78"/>
    </location>
</feature>
<dbReference type="Pfam" id="PF04018">
    <property type="entry name" value="VCA0040-like"/>
    <property type="match status" value="1"/>
</dbReference>
<evidence type="ECO:0000313" key="2">
    <source>
        <dbReference type="EMBL" id="TRY00171.1"/>
    </source>
</evidence>
<dbReference type="Proteomes" id="UP000315938">
    <property type="component" value="Unassembled WGS sequence"/>
</dbReference>
<dbReference type="GeneID" id="41338557"/>
<dbReference type="RefSeq" id="WP_012242328.1">
    <property type="nucleotide sequence ID" value="NZ_JACAOE010000001.1"/>
</dbReference>